<gene>
    <name evidence="2" type="ORF">D187_009509</name>
</gene>
<dbReference type="AlphaFoldDB" id="S9NT51"/>
<evidence type="ECO:0000313" key="2">
    <source>
        <dbReference type="EMBL" id="EPX55300.1"/>
    </source>
</evidence>
<name>S9NT51_CYSF2</name>
<dbReference type="EMBL" id="ANAH02000073">
    <property type="protein sequence ID" value="EPX55300.1"/>
    <property type="molecule type" value="Genomic_DNA"/>
</dbReference>
<reference evidence="2" key="1">
    <citation type="submission" date="2013-05" db="EMBL/GenBank/DDBJ databases">
        <title>Genome assembly of Cystobacter fuscus DSM 2262.</title>
        <authorList>
            <person name="Sharma G."/>
            <person name="Khatri I."/>
            <person name="Kaur C."/>
            <person name="Mayilraj S."/>
            <person name="Subramanian S."/>
        </authorList>
    </citation>
    <scope>NUCLEOTIDE SEQUENCE [LARGE SCALE GENOMIC DNA]</scope>
    <source>
        <strain evidence="2">DSM 2262</strain>
    </source>
</reference>
<protein>
    <submittedName>
        <fullName evidence="2">Uncharacterized protein</fullName>
    </submittedName>
</protein>
<feature type="region of interest" description="Disordered" evidence="1">
    <location>
        <begin position="19"/>
        <end position="65"/>
    </location>
</feature>
<proteinExistence type="predicted"/>
<accession>S9NT51</accession>
<dbReference type="Proteomes" id="UP000011682">
    <property type="component" value="Unassembled WGS sequence"/>
</dbReference>
<sequence length="65" mass="6741">MGNLLLGHGATSAARERCFRPSSTGEGGCLTRRTESCASGHAGGNPGVPPERDSALRRTIAMSNR</sequence>
<organism evidence="2 3">
    <name type="scientific">Cystobacter fuscus (strain ATCC 25194 / DSM 2262 / NBRC 100088 / M29)</name>
    <dbReference type="NCBI Taxonomy" id="1242864"/>
    <lineage>
        <taxon>Bacteria</taxon>
        <taxon>Pseudomonadati</taxon>
        <taxon>Myxococcota</taxon>
        <taxon>Myxococcia</taxon>
        <taxon>Myxococcales</taxon>
        <taxon>Cystobacterineae</taxon>
        <taxon>Archangiaceae</taxon>
        <taxon>Cystobacter</taxon>
    </lineage>
</organism>
<keyword evidence="3" id="KW-1185">Reference proteome</keyword>
<evidence type="ECO:0000256" key="1">
    <source>
        <dbReference type="SAM" id="MobiDB-lite"/>
    </source>
</evidence>
<comment type="caution">
    <text evidence="2">The sequence shown here is derived from an EMBL/GenBank/DDBJ whole genome shotgun (WGS) entry which is preliminary data.</text>
</comment>
<evidence type="ECO:0000313" key="3">
    <source>
        <dbReference type="Proteomes" id="UP000011682"/>
    </source>
</evidence>